<dbReference type="Proteomes" id="UP001172159">
    <property type="component" value="Unassembled WGS sequence"/>
</dbReference>
<evidence type="ECO:0000313" key="1">
    <source>
        <dbReference type="EMBL" id="KAK0744690.1"/>
    </source>
</evidence>
<name>A0AA40K3P2_9PEZI</name>
<accession>A0AA40K3P2</accession>
<reference evidence="1" key="1">
    <citation type="submission" date="2023-06" db="EMBL/GenBank/DDBJ databases">
        <title>Genome-scale phylogeny and comparative genomics of the fungal order Sordariales.</title>
        <authorList>
            <consortium name="Lawrence Berkeley National Laboratory"/>
            <person name="Hensen N."/>
            <person name="Bonometti L."/>
            <person name="Westerberg I."/>
            <person name="Brannstrom I.O."/>
            <person name="Guillou S."/>
            <person name="Cros-Aarteil S."/>
            <person name="Calhoun S."/>
            <person name="Haridas S."/>
            <person name="Kuo A."/>
            <person name="Mondo S."/>
            <person name="Pangilinan J."/>
            <person name="Riley R."/>
            <person name="Labutti K."/>
            <person name="Andreopoulos B."/>
            <person name="Lipzen A."/>
            <person name="Chen C."/>
            <person name="Yanf M."/>
            <person name="Daum C."/>
            <person name="Ng V."/>
            <person name="Clum A."/>
            <person name="Steindorff A."/>
            <person name="Ohm R."/>
            <person name="Martin F."/>
            <person name="Silar P."/>
            <person name="Natvig D."/>
            <person name="Lalanne C."/>
            <person name="Gautier V."/>
            <person name="Ament-Velasquez S.L."/>
            <person name="Kruys A."/>
            <person name="Hutchinson M.I."/>
            <person name="Powell A.J."/>
            <person name="Barry K."/>
            <person name="Miller A.N."/>
            <person name="Grigoriev I.V."/>
            <person name="Debuchy R."/>
            <person name="Gladieux P."/>
            <person name="Thoren M.H."/>
            <person name="Johannesson H."/>
        </authorList>
    </citation>
    <scope>NUCLEOTIDE SEQUENCE</scope>
    <source>
        <strain evidence="1">CBS 540.89</strain>
    </source>
</reference>
<comment type="caution">
    <text evidence="1">The sequence shown here is derived from an EMBL/GenBank/DDBJ whole genome shotgun (WGS) entry which is preliminary data.</text>
</comment>
<proteinExistence type="predicted"/>
<dbReference type="AlphaFoldDB" id="A0AA40K3P2"/>
<protein>
    <submittedName>
        <fullName evidence="1">Uncharacterized protein</fullName>
    </submittedName>
</protein>
<evidence type="ECO:0000313" key="2">
    <source>
        <dbReference type="Proteomes" id="UP001172159"/>
    </source>
</evidence>
<keyword evidence="2" id="KW-1185">Reference proteome</keyword>
<dbReference type="EMBL" id="JAUKTV010000002">
    <property type="protein sequence ID" value="KAK0744690.1"/>
    <property type="molecule type" value="Genomic_DNA"/>
</dbReference>
<sequence length="138" mass="15612">MLLREYFDVIIAEDAVFRDGLQCAKSRIEGITTIGVLLKRKGKIVSNRTDDERAEWIDSNESPEAIVQYNGNPYLPSFIQRSAAQMIANLFYIEVKNQPSRFSFPQNLFASMRCRLPPGPALLDLISTLNTEVQIQSS</sequence>
<organism evidence="1 2">
    <name type="scientific">Apiosordaria backusii</name>
    <dbReference type="NCBI Taxonomy" id="314023"/>
    <lineage>
        <taxon>Eukaryota</taxon>
        <taxon>Fungi</taxon>
        <taxon>Dikarya</taxon>
        <taxon>Ascomycota</taxon>
        <taxon>Pezizomycotina</taxon>
        <taxon>Sordariomycetes</taxon>
        <taxon>Sordariomycetidae</taxon>
        <taxon>Sordariales</taxon>
        <taxon>Lasiosphaeriaceae</taxon>
        <taxon>Apiosordaria</taxon>
    </lineage>
</organism>
<gene>
    <name evidence="1" type="ORF">B0T21DRAFT_344853</name>
</gene>